<gene>
    <name evidence="2" type="ORF">SAMN05444148_2541</name>
</gene>
<sequence>MKFIKKNEKIIGILILGFIIIGGIYYNTIRYDELEEYGKITEAEIINFRYRSNARYTISYRFKVDGKSYVGSTSLSFFRCDESDNKRKGCIGKMFKLTYSSKDPNINEIDLGKYNRFKGIKPHF</sequence>
<keyword evidence="1" id="KW-0472">Membrane</keyword>
<proteinExistence type="predicted"/>
<dbReference type="STRING" id="1089305.SAMN05444148_2541"/>
<protein>
    <recommendedName>
        <fullName evidence="4">DUF3592 domain-containing protein</fullName>
    </recommendedName>
</protein>
<keyword evidence="1" id="KW-1133">Transmembrane helix</keyword>
<dbReference type="OrthoDB" id="1453870at2"/>
<dbReference type="EMBL" id="FQWS01000002">
    <property type="protein sequence ID" value="SHH64443.1"/>
    <property type="molecule type" value="Genomic_DNA"/>
</dbReference>
<accession>A0A1M5UP50</accession>
<reference evidence="3" key="1">
    <citation type="submission" date="2016-11" db="EMBL/GenBank/DDBJ databases">
        <authorList>
            <person name="Varghese N."/>
            <person name="Submissions S."/>
        </authorList>
    </citation>
    <scope>NUCLEOTIDE SEQUENCE [LARGE SCALE GENOMIC DNA]</scope>
    <source>
        <strain evidence="3">DSM 25330</strain>
    </source>
</reference>
<name>A0A1M5UP50_9FLAO</name>
<evidence type="ECO:0000256" key="1">
    <source>
        <dbReference type="SAM" id="Phobius"/>
    </source>
</evidence>
<evidence type="ECO:0000313" key="3">
    <source>
        <dbReference type="Proteomes" id="UP000184522"/>
    </source>
</evidence>
<dbReference type="RefSeq" id="WP_073086991.1">
    <property type="nucleotide sequence ID" value="NZ_FQWS01000002.1"/>
</dbReference>
<evidence type="ECO:0000313" key="2">
    <source>
        <dbReference type="EMBL" id="SHH64443.1"/>
    </source>
</evidence>
<dbReference type="Proteomes" id="UP000184522">
    <property type="component" value="Unassembled WGS sequence"/>
</dbReference>
<keyword evidence="1" id="KW-0812">Transmembrane</keyword>
<organism evidence="2 3">
    <name type="scientific">Winogradskyella jejuensis</name>
    <dbReference type="NCBI Taxonomy" id="1089305"/>
    <lineage>
        <taxon>Bacteria</taxon>
        <taxon>Pseudomonadati</taxon>
        <taxon>Bacteroidota</taxon>
        <taxon>Flavobacteriia</taxon>
        <taxon>Flavobacteriales</taxon>
        <taxon>Flavobacteriaceae</taxon>
        <taxon>Winogradskyella</taxon>
    </lineage>
</organism>
<dbReference type="AlphaFoldDB" id="A0A1M5UP50"/>
<feature type="transmembrane region" description="Helical" evidence="1">
    <location>
        <begin position="9"/>
        <end position="26"/>
    </location>
</feature>
<keyword evidence="3" id="KW-1185">Reference proteome</keyword>
<evidence type="ECO:0008006" key="4">
    <source>
        <dbReference type="Google" id="ProtNLM"/>
    </source>
</evidence>